<reference evidence="1" key="1">
    <citation type="journal article" date="2015" name="Nature">
        <title>Complex archaea that bridge the gap between prokaryotes and eukaryotes.</title>
        <authorList>
            <person name="Spang A."/>
            <person name="Saw J.H."/>
            <person name="Jorgensen S.L."/>
            <person name="Zaremba-Niedzwiedzka K."/>
            <person name="Martijn J."/>
            <person name="Lind A.E."/>
            <person name="van Eijk R."/>
            <person name="Schleper C."/>
            <person name="Guy L."/>
            <person name="Ettema T.J."/>
        </authorList>
    </citation>
    <scope>NUCLEOTIDE SEQUENCE</scope>
</reference>
<sequence>MEGVSSVSDLTLCNFCKFYELIGPAIKEHKKVEVKVDDQNLLPTKAARGVYIDGEFQAWFMEIPDRCICD</sequence>
<gene>
    <name evidence="1" type="ORF">LCGC14_1056110</name>
</gene>
<accession>A0A0F9QTF4</accession>
<comment type="caution">
    <text evidence="1">The sequence shown here is derived from an EMBL/GenBank/DDBJ whole genome shotgun (WGS) entry which is preliminary data.</text>
</comment>
<dbReference type="EMBL" id="LAZR01004450">
    <property type="protein sequence ID" value="KKN08493.1"/>
    <property type="molecule type" value="Genomic_DNA"/>
</dbReference>
<proteinExistence type="predicted"/>
<organism evidence="1">
    <name type="scientific">marine sediment metagenome</name>
    <dbReference type="NCBI Taxonomy" id="412755"/>
    <lineage>
        <taxon>unclassified sequences</taxon>
        <taxon>metagenomes</taxon>
        <taxon>ecological metagenomes</taxon>
    </lineage>
</organism>
<name>A0A0F9QTF4_9ZZZZ</name>
<protein>
    <submittedName>
        <fullName evidence="1">Uncharacterized protein</fullName>
    </submittedName>
</protein>
<dbReference type="AlphaFoldDB" id="A0A0F9QTF4"/>
<evidence type="ECO:0000313" key="1">
    <source>
        <dbReference type="EMBL" id="KKN08493.1"/>
    </source>
</evidence>